<gene>
    <name evidence="2" type="ORF">GKD88_16275</name>
</gene>
<proteinExistence type="predicted"/>
<evidence type="ECO:0008006" key="4">
    <source>
        <dbReference type="Google" id="ProtNLM"/>
    </source>
</evidence>
<feature type="transmembrane region" description="Helical" evidence="1">
    <location>
        <begin position="130"/>
        <end position="152"/>
    </location>
</feature>
<keyword evidence="1" id="KW-1133">Transmembrane helix</keyword>
<keyword evidence="1" id="KW-0472">Membrane</keyword>
<dbReference type="EMBL" id="WKPI01000040">
    <property type="protein sequence ID" value="MSC34685.1"/>
    <property type="molecule type" value="Genomic_DNA"/>
</dbReference>
<reference evidence="2 3" key="1">
    <citation type="journal article" date="2019" name="Nat. Med.">
        <title>A library of human gut bacterial isolates paired with longitudinal multiomics data enables mechanistic microbiome research.</title>
        <authorList>
            <person name="Poyet M."/>
            <person name="Groussin M."/>
            <person name="Gibbons S.M."/>
            <person name="Avila-Pacheco J."/>
            <person name="Jiang X."/>
            <person name="Kearney S.M."/>
            <person name="Perrotta A.R."/>
            <person name="Berdy B."/>
            <person name="Zhao S."/>
            <person name="Lieberman T.D."/>
            <person name="Swanson P.K."/>
            <person name="Smith M."/>
            <person name="Roesemann S."/>
            <person name="Alexander J.E."/>
            <person name="Rich S.A."/>
            <person name="Livny J."/>
            <person name="Vlamakis H."/>
            <person name="Clish C."/>
            <person name="Bullock K."/>
            <person name="Deik A."/>
            <person name="Scott J."/>
            <person name="Pierce K.A."/>
            <person name="Xavier R.J."/>
            <person name="Alm E.J."/>
        </authorList>
    </citation>
    <scope>NUCLEOTIDE SEQUENCE [LARGE SCALE GENOMIC DNA]</scope>
    <source>
        <strain evidence="2 3">BIOML-A5</strain>
    </source>
</reference>
<feature type="transmembrane region" description="Helical" evidence="1">
    <location>
        <begin position="106"/>
        <end position="124"/>
    </location>
</feature>
<evidence type="ECO:0000256" key="1">
    <source>
        <dbReference type="SAM" id="Phobius"/>
    </source>
</evidence>
<comment type="caution">
    <text evidence="2">The sequence shown here is derived from an EMBL/GenBank/DDBJ whole genome shotgun (WGS) entry which is preliminary data.</text>
</comment>
<dbReference type="Proteomes" id="UP000480929">
    <property type="component" value="Unassembled WGS sequence"/>
</dbReference>
<evidence type="ECO:0000313" key="2">
    <source>
        <dbReference type="EMBL" id="MSC34685.1"/>
    </source>
</evidence>
<protein>
    <recommendedName>
        <fullName evidence="4">M28 family peptidase</fullName>
    </recommendedName>
</protein>
<evidence type="ECO:0000313" key="3">
    <source>
        <dbReference type="Proteomes" id="UP000480929"/>
    </source>
</evidence>
<accession>A0ABW9QLF2</accession>
<keyword evidence="3" id="KW-1185">Reference proteome</keyword>
<name>A0ABW9QLF2_9FIRM</name>
<dbReference type="RefSeq" id="WP_154251197.1">
    <property type="nucleotide sequence ID" value="NZ_WKPI01000040.1"/>
</dbReference>
<sequence>MMNIDDLIIKYGLTIGRRFTRKEKNFFCNEIGKDFQALGYSVRGAMGKKKRTKGMNLMIGNVGKAKTIFVAHYDTLNHDFGNPIRYFPLDGNASFSSSFLPMNTPAILSMVLGLILLLGLGRRINFKDNLVMSVLILAVLIVLIVVSFMMTFRIGNKVNLNRNTSGVITAYLIAQQLPKKLRDQVAFVLTDGGNGTHVGDYMLRDALPNTIKDRNVIILDCVGKGPRLGIGYFEASKGNAEKLEAIVKHQDEEAKLHMSLVDEDHVKYTSLSFYEKGMIVCRGKNMNGSLIVENTATNHDDEVEREKIEALAKDLTELAKQIS</sequence>
<organism evidence="2 3">
    <name type="scientific">Holdemania massiliensis</name>
    <dbReference type="NCBI Taxonomy" id="1468449"/>
    <lineage>
        <taxon>Bacteria</taxon>
        <taxon>Bacillati</taxon>
        <taxon>Bacillota</taxon>
        <taxon>Erysipelotrichia</taxon>
        <taxon>Erysipelotrichales</taxon>
        <taxon>Erysipelotrichaceae</taxon>
        <taxon>Holdemania</taxon>
    </lineage>
</organism>
<keyword evidence="1" id="KW-0812">Transmembrane</keyword>